<name>A0A6B3QYU9_9FLAO</name>
<feature type="transmembrane region" description="Helical" evidence="2">
    <location>
        <begin position="12"/>
        <end position="32"/>
    </location>
</feature>
<keyword evidence="2" id="KW-1133">Transmembrane helix</keyword>
<keyword evidence="2" id="KW-0812">Transmembrane</keyword>
<dbReference type="InterPro" id="IPR045749">
    <property type="entry name" value="DUF6090"/>
</dbReference>
<protein>
    <submittedName>
        <fullName evidence="3">Uncharacterized protein</fullName>
    </submittedName>
</protein>
<evidence type="ECO:0000256" key="2">
    <source>
        <dbReference type="SAM" id="Phobius"/>
    </source>
</evidence>
<evidence type="ECO:0000256" key="1">
    <source>
        <dbReference type="SAM" id="Coils"/>
    </source>
</evidence>
<gene>
    <name evidence="3" type="ORF">G3567_02275</name>
</gene>
<keyword evidence="4" id="KW-1185">Reference proteome</keyword>
<evidence type="ECO:0000313" key="3">
    <source>
        <dbReference type="EMBL" id="NEV92972.1"/>
    </source>
</evidence>
<reference evidence="3 4" key="1">
    <citation type="submission" date="2020-02" db="EMBL/GenBank/DDBJ databases">
        <title>Flavobacteriaceae Psychroflexus bacterium YR1-1, complete genome.</title>
        <authorList>
            <person name="Li Y."/>
            <person name="Wu S."/>
        </authorList>
    </citation>
    <scope>NUCLEOTIDE SEQUENCE [LARGE SCALE GENOMIC DNA]</scope>
    <source>
        <strain evidence="3 4">YR1-1</strain>
    </source>
</reference>
<dbReference type="RefSeq" id="WP_164003130.1">
    <property type="nucleotide sequence ID" value="NZ_JAAIKD010000001.1"/>
</dbReference>
<keyword evidence="2" id="KW-0472">Membrane</keyword>
<proteinExistence type="predicted"/>
<organism evidence="3 4">
    <name type="scientific">Psychroflexus aurantiacus</name>
    <dbReference type="NCBI Taxonomy" id="2709310"/>
    <lineage>
        <taxon>Bacteria</taxon>
        <taxon>Pseudomonadati</taxon>
        <taxon>Bacteroidota</taxon>
        <taxon>Flavobacteriia</taxon>
        <taxon>Flavobacteriales</taxon>
        <taxon>Flavobacteriaceae</taxon>
        <taxon>Psychroflexus</taxon>
    </lineage>
</organism>
<keyword evidence="1" id="KW-0175">Coiled coil</keyword>
<accession>A0A6B3QYU9</accession>
<dbReference type="EMBL" id="JAAIKD010000001">
    <property type="protein sequence ID" value="NEV92972.1"/>
    <property type="molecule type" value="Genomic_DNA"/>
</dbReference>
<feature type="coiled-coil region" evidence="1">
    <location>
        <begin position="41"/>
        <end position="72"/>
    </location>
</feature>
<dbReference type="Pfam" id="PF19578">
    <property type="entry name" value="DUF6090"/>
    <property type="match status" value="1"/>
</dbReference>
<dbReference type="Proteomes" id="UP000478505">
    <property type="component" value="Unassembled WGS sequence"/>
</dbReference>
<dbReference type="AlphaFoldDB" id="A0A6B3QYU9"/>
<sequence length="230" mass="26492">MLSEGNTGRYLKYAVGEIILVVIGILIALQINNWNQQRILEKQSQQVLVNLREEINENKTELESAIEFLKQRVDKRLEFLNSSDQNISDTEKIKKISSMVFFYLERIDLPIIENELGSNKKIFQWSELTKSMQNLSESIGYYNKGIEYLENDVHSNILPYLVNRGVMTDIMVSKGILNSKDYLNVDAYNSENFRNVIASSTLMTSALLEGANKVIKDYNELLLIINQKIE</sequence>
<evidence type="ECO:0000313" key="4">
    <source>
        <dbReference type="Proteomes" id="UP000478505"/>
    </source>
</evidence>
<comment type="caution">
    <text evidence="3">The sequence shown here is derived from an EMBL/GenBank/DDBJ whole genome shotgun (WGS) entry which is preliminary data.</text>
</comment>